<evidence type="ECO:0000256" key="2">
    <source>
        <dbReference type="SAM" id="Phobius"/>
    </source>
</evidence>
<protein>
    <submittedName>
        <fullName evidence="3">Uncharacterized protein</fullName>
    </submittedName>
</protein>
<dbReference type="EMBL" id="LK932871">
    <property type="protein sequence ID" value="CDT00767.1"/>
    <property type="molecule type" value="Genomic_DNA"/>
</dbReference>
<dbReference type="Pfam" id="PF19506">
    <property type="entry name" value="DUF6040"/>
    <property type="match status" value="1"/>
</dbReference>
<evidence type="ECO:0000256" key="1">
    <source>
        <dbReference type="SAM" id="MobiDB-lite"/>
    </source>
</evidence>
<name>A0A069ALC1_CLODI</name>
<feature type="transmembrane region" description="Helical" evidence="2">
    <location>
        <begin position="238"/>
        <end position="266"/>
    </location>
</feature>
<organism evidence="3">
    <name type="scientific">Clostridioides difficile</name>
    <name type="common">Peptoclostridium difficile</name>
    <dbReference type="NCBI Taxonomy" id="1496"/>
    <lineage>
        <taxon>Bacteria</taxon>
        <taxon>Bacillati</taxon>
        <taxon>Bacillota</taxon>
        <taxon>Clostridia</taxon>
        <taxon>Peptostreptococcales</taxon>
        <taxon>Peptostreptococcaceae</taxon>
        <taxon>Clostridioides</taxon>
    </lineage>
</organism>
<feature type="transmembrane region" description="Helical" evidence="2">
    <location>
        <begin position="171"/>
        <end position="192"/>
    </location>
</feature>
<proteinExistence type="predicted"/>
<keyword evidence="2" id="KW-1133">Transmembrane helix</keyword>
<feature type="compositionally biased region" description="Basic and acidic residues" evidence="1">
    <location>
        <begin position="1"/>
        <end position="10"/>
    </location>
</feature>
<keyword evidence="2" id="KW-0812">Transmembrane</keyword>
<accession>A0A069ALC1</accession>
<reference evidence="3" key="1">
    <citation type="submission" date="2014-07" db="EMBL/GenBank/DDBJ databases">
        <authorList>
            <person name="Monot Marc"/>
        </authorList>
    </citation>
    <scope>NUCLEOTIDE SEQUENCE</scope>
    <source>
        <strain evidence="3">7032989</strain>
    </source>
</reference>
<feature type="transmembrane region" description="Helical" evidence="2">
    <location>
        <begin position="278"/>
        <end position="297"/>
    </location>
</feature>
<sequence length="337" mass="38450">MGLKSMHEASRQSLPEPKQSNEQENSLLEQQSQRITELEHQISELSSINSTLMSELQKKSEIIVKLNEKEEIYNKSDLIKKQNAELEKQNRELEKARQRAEAEAMTEVETVKKEYAERERELARTQAEANKAKIDAEDTRSHQKELVNEKAQQMYNSRRKSLESAYQGKRIALDGVFFGSLAYGVLCTVFTAVRSERFVSDFKAFFGTIWAFLLTALEKLLQLAKWASQIGDKIPQEIVAFIVHWLVLIAVVVLVGGGAILLLFIGVEWVYQNYKSDYADTTSLAVALASLAISVFFAEPIRAVIPINLLLLLIITHVLYVGVRWFIKGYRESRGYW</sequence>
<feature type="transmembrane region" description="Helical" evidence="2">
    <location>
        <begin position="198"/>
        <end position="217"/>
    </location>
</feature>
<evidence type="ECO:0000313" key="3">
    <source>
        <dbReference type="EMBL" id="CDT00767.1"/>
    </source>
</evidence>
<dbReference type="InterPro" id="IPR046103">
    <property type="entry name" value="DUF6040"/>
</dbReference>
<keyword evidence="2" id="KW-0472">Membrane</keyword>
<gene>
    <name evidence="3" type="ORF">BN1095_2190001</name>
</gene>
<feature type="region of interest" description="Disordered" evidence="1">
    <location>
        <begin position="1"/>
        <end position="35"/>
    </location>
</feature>
<dbReference type="AlphaFoldDB" id="A0A069ALC1"/>
<feature type="transmembrane region" description="Helical" evidence="2">
    <location>
        <begin position="309"/>
        <end position="327"/>
    </location>
</feature>
<feature type="compositionally biased region" description="Low complexity" evidence="1">
    <location>
        <begin position="20"/>
        <end position="33"/>
    </location>
</feature>